<proteinExistence type="predicted"/>
<dbReference type="Proteomes" id="UP000722791">
    <property type="component" value="Unassembled WGS sequence"/>
</dbReference>
<sequence>MMKSLKYQLPHFAMAMIRPGPGPKQRLRGGKIAALPPLGDKYIQLRNRLKEVGATDEQADLVISEFVPNFVFLEWKESVQVQLSAIDKKLEMWLSNSESNLESNLESKLPSKLESKLNNLMTSEYLDRKFRDLQLQLVVGASVIALAAVTSRNWVPVLVGLLVK</sequence>
<dbReference type="AlphaFoldDB" id="A0A8J4G894"/>
<accession>A0A8J4G894</accession>
<evidence type="ECO:0000313" key="3">
    <source>
        <dbReference type="Proteomes" id="UP000722791"/>
    </source>
</evidence>
<comment type="caution">
    <text evidence="2">The sequence shown here is derived from an EMBL/GenBank/DDBJ whole genome shotgun (WGS) entry which is preliminary data.</text>
</comment>
<keyword evidence="4" id="KW-1185">Reference proteome</keyword>
<reference evidence="2" key="1">
    <citation type="journal article" date="2021" name="Proc. Natl. Acad. Sci. U.S.A.">
        <title>Three genomes in the algal genus Volvox reveal the fate of a haploid sex-determining region after a transition to homothallism.</title>
        <authorList>
            <person name="Yamamoto K."/>
            <person name="Hamaji T."/>
            <person name="Kawai-Toyooka H."/>
            <person name="Matsuzaki R."/>
            <person name="Takahashi F."/>
            <person name="Nishimura Y."/>
            <person name="Kawachi M."/>
            <person name="Noguchi H."/>
            <person name="Minakuchi Y."/>
            <person name="Umen J.G."/>
            <person name="Toyoda A."/>
            <person name="Nozaki H."/>
        </authorList>
    </citation>
    <scope>NUCLEOTIDE SEQUENCE</scope>
    <source>
        <strain evidence="2">NIES-3785</strain>
        <strain evidence="1">NIES-3786</strain>
    </source>
</reference>
<organism evidence="2 3">
    <name type="scientific">Volvox reticuliferus</name>
    <dbReference type="NCBI Taxonomy" id="1737510"/>
    <lineage>
        <taxon>Eukaryota</taxon>
        <taxon>Viridiplantae</taxon>
        <taxon>Chlorophyta</taxon>
        <taxon>core chlorophytes</taxon>
        <taxon>Chlorophyceae</taxon>
        <taxon>CS clade</taxon>
        <taxon>Chlamydomonadales</taxon>
        <taxon>Volvocaceae</taxon>
        <taxon>Volvox</taxon>
    </lineage>
</organism>
<name>A0A8J4G894_9CHLO</name>
<protein>
    <submittedName>
        <fullName evidence="2">Uncharacterized protein</fullName>
    </submittedName>
</protein>
<evidence type="ECO:0000313" key="2">
    <source>
        <dbReference type="EMBL" id="GIM02160.1"/>
    </source>
</evidence>
<gene>
    <name evidence="1" type="ORF">Vretifemale_10960</name>
    <name evidence="2" type="ORF">Vretimale_7073</name>
</gene>
<dbReference type="Proteomes" id="UP000747110">
    <property type="component" value="Unassembled WGS sequence"/>
</dbReference>
<evidence type="ECO:0000313" key="4">
    <source>
        <dbReference type="Proteomes" id="UP000747110"/>
    </source>
</evidence>
<evidence type="ECO:0000313" key="1">
    <source>
        <dbReference type="EMBL" id="GIL82065.1"/>
    </source>
</evidence>
<dbReference type="EMBL" id="BNCP01000023">
    <property type="protein sequence ID" value="GIL82065.1"/>
    <property type="molecule type" value="Genomic_DNA"/>
</dbReference>
<dbReference type="EMBL" id="BNCQ01000011">
    <property type="protein sequence ID" value="GIM02160.1"/>
    <property type="molecule type" value="Genomic_DNA"/>
</dbReference>